<protein>
    <submittedName>
        <fullName evidence="2">Ammonia monooxygenase</fullName>
    </submittedName>
</protein>
<evidence type="ECO:0000313" key="3">
    <source>
        <dbReference type="Proteomes" id="UP000284178"/>
    </source>
</evidence>
<reference evidence="2 3" key="1">
    <citation type="submission" date="2018-08" db="EMBL/GenBank/DDBJ databases">
        <title>A genome reference for cultivated species of the human gut microbiota.</title>
        <authorList>
            <person name="Zou Y."/>
            <person name="Xue W."/>
            <person name="Luo G."/>
        </authorList>
    </citation>
    <scope>NUCLEOTIDE SEQUENCE [LARGE SCALE GENOMIC DNA]</scope>
    <source>
        <strain evidence="2 3">AF24-29</strain>
    </source>
</reference>
<dbReference type="GO" id="GO:0010468">
    <property type="term" value="P:regulation of gene expression"/>
    <property type="evidence" value="ECO:0007669"/>
    <property type="project" value="InterPro"/>
</dbReference>
<feature type="transmembrane region" description="Helical" evidence="1">
    <location>
        <begin position="267"/>
        <end position="287"/>
    </location>
</feature>
<dbReference type="PANTHER" id="PTHR38457">
    <property type="entry name" value="REGULATOR ABRB-RELATED"/>
    <property type="match status" value="1"/>
</dbReference>
<keyword evidence="2" id="KW-0503">Monooxygenase</keyword>
<keyword evidence="2" id="KW-0560">Oxidoreductase</keyword>
<organism evidence="2 3">
    <name type="scientific">Holdemania filiformis</name>
    <dbReference type="NCBI Taxonomy" id="61171"/>
    <lineage>
        <taxon>Bacteria</taxon>
        <taxon>Bacillati</taxon>
        <taxon>Bacillota</taxon>
        <taxon>Erysipelotrichia</taxon>
        <taxon>Erysipelotrichales</taxon>
        <taxon>Erysipelotrichaceae</taxon>
        <taxon>Holdemania</taxon>
    </lineage>
</organism>
<evidence type="ECO:0000313" key="2">
    <source>
        <dbReference type="EMBL" id="RGR74838.1"/>
    </source>
</evidence>
<dbReference type="NCBIfam" id="TIGR03082">
    <property type="entry name" value="Gneg_AbrB_dup"/>
    <property type="match status" value="2"/>
</dbReference>
<feature type="transmembrane region" description="Helical" evidence="1">
    <location>
        <begin position="137"/>
        <end position="155"/>
    </location>
</feature>
<sequence>MNWVLTLLAGVAGWQLAARWKLPAPAMLGSMLAVGLTNILFDYAALPMAVKVFAQAISGAFIGMQIGRKDVARMRGLIVPFLLLAVMLTVNTFIVGIAIQKLCGWDWITALLSCVAGGVTDISLIAMEMDADVGTVAMMQTARLVGVLLFFPYWIQFVTRHEPKTAPAMEEKPLDAVHTPLDRLISTRSSRIVFTLLLSIGLGYLGNASGLPAASMVFPMIAVAALNCTTSVCAVPLAIKNIAQLLAGSLVGVSITAATFSSLSSTLVPVGLLLLSYWTVNGLYSGICRRTKLLDLKSAMFASAPGGATDMSLIAADLGADLSQIALIQVLRAAYVVAVMPPLILGFIQWIG</sequence>
<dbReference type="EMBL" id="QRUP01000007">
    <property type="protein sequence ID" value="RGR74838.1"/>
    <property type="molecule type" value="Genomic_DNA"/>
</dbReference>
<keyword evidence="1" id="KW-0812">Transmembrane</keyword>
<dbReference type="GeneID" id="83015159"/>
<dbReference type="RefSeq" id="WP_117894645.1">
    <property type="nucleotide sequence ID" value="NZ_CABJCV010000007.1"/>
</dbReference>
<feature type="transmembrane region" description="Helical" evidence="1">
    <location>
        <begin position="216"/>
        <end position="235"/>
    </location>
</feature>
<proteinExistence type="predicted"/>
<gene>
    <name evidence="2" type="ORF">DWY25_07040</name>
</gene>
<name>A0A412G337_9FIRM</name>
<dbReference type="GO" id="GO:0004497">
    <property type="term" value="F:monooxygenase activity"/>
    <property type="evidence" value="ECO:0007669"/>
    <property type="project" value="UniProtKB-KW"/>
</dbReference>
<dbReference type="GO" id="GO:0016020">
    <property type="term" value="C:membrane"/>
    <property type="evidence" value="ECO:0007669"/>
    <property type="project" value="InterPro"/>
</dbReference>
<accession>A0A412G337</accession>
<keyword evidence="3" id="KW-1185">Reference proteome</keyword>
<keyword evidence="1" id="KW-0472">Membrane</keyword>
<evidence type="ECO:0000256" key="1">
    <source>
        <dbReference type="SAM" id="Phobius"/>
    </source>
</evidence>
<feature type="transmembrane region" description="Helical" evidence="1">
    <location>
        <begin position="333"/>
        <end position="351"/>
    </location>
</feature>
<dbReference type="AlphaFoldDB" id="A0A412G337"/>
<dbReference type="InterPro" id="IPR007820">
    <property type="entry name" value="AbrB_fam"/>
</dbReference>
<dbReference type="Proteomes" id="UP000284178">
    <property type="component" value="Unassembled WGS sequence"/>
</dbReference>
<keyword evidence="1" id="KW-1133">Transmembrane helix</keyword>
<feature type="transmembrane region" description="Helical" evidence="1">
    <location>
        <begin position="76"/>
        <end position="99"/>
    </location>
</feature>
<comment type="caution">
    <text evidence="2">The sequence shown here is derived from an EMBL/GenBank/DDBJ whole genome shotgun (WGS) entry which is preliminary data.</text>
</comment>
<dbReference type="InterPro" id="IPR017516">
    <property type="entry name" value="AbrB_dup"/>
</dbReference>
<feature type="transmembrane region" description="Helical" evidence="1">
    <location>
        <begin position="242"/>
        <end position="261"/>
    </location>
</feature>
<dbReference type="PANTHER" id="PTHR38457:SF1">
    <property type="entry name" value="REGULATOR ABRB-RELATED"/>
    <property type="match status" value="1"/>
</dbReference>
<feature type="transmembrane region" description="Helical" evidence="1">
    <location>
        <begin position="192"/>
        <end position="210"/>
    </location>
</feature>
<dbReference type="Pfam" id="PF05145">
    <property type="entry name" value="AbrB"/>
    <property type="match status" value="1"/>
</dbReference>